<keyword evidence="3" id="KW-1185">Reference proteome</keyword>
<organism evidence="2 3">
    <name type="scientific">Cymbomonas tetramitiformis</name>
    <dbReference type="NCBI Taxonomy" id="36881"/>
    <lineage>
        <taxon>Eukaryota</taxon>
        <taxon>Viridiplantae</taxon>
        <taxon>Chlorophyta</taxon>
        <taxon>Pyramimonadophyceae</taxon>
        <taxon>Pyramimonadales</taxon>
        <taxon>Pyramimonadaceae</taxon>
        <taxon>Cymbomonas</taxon>
    </lineage>
</organism>
<protein>
    <submittedName>
        <fullName evidence="2">Uncharacterized protein</fullName>
    </submittedName>
</protein>
<feature type="compositionally biased region" description="Low complexity" evidence="1">
    <location>
        <begin position="22"/>
        <end position="36"/>
    </location>
</feature>
<feature type="compositionally biased region" description="Acidic residues" evidence="1">
    <location>
        <begin position="278"/>
        <end position="291"/>
    </location>
</feature>
<accession>A0AAE0L8H1</accession>
<comment type="caution">
    <text evidence="2">The sequence shown here is derived from an EMBL/GenBank/DDBJ whole genome shotgun (WGS) entry which is preliminary data.</text>
</comment>
<sequence>MAARRGVSFTHASFAPQPETVPPAAALPQPAAAAPATGAMRWQDRAKAHSQLAVSLPQAGAPDHVVPEPQGPWMHGPGGLAYSHGAPGGPTPVGMHHLGVEPADADEGKGYDSDEADKEFDEKLAVDRAAYFAGDVVAAAPAVGGRACGVGQSAFASYVPKWLLCGAYPPAGFHTEWGIPLERARERFVAGGASHYPNPPIDNAPPPQLDDLADFLTVALDPDILAAYQRGFLAALRLRDSPQEVPGAGGTAAGDALRTVVPPSGGEIYELTDEDYVPEDEDEAATVDAEADSEHFEI</sequence>
<evidence type="ECO:0000256" key="1">
    <source>
        <dbReference type="SAM" id="MobiDB-lite"/>
    </source>
</evidence>
<name>A0AAE0L8H1_9CHLO</name>
<dbReference type="Proteomes" id="UP001190700">
    <property type="component" value="Unassembled WGS sequence"/>
</dbReference>
<feature type="region of interest" description="Disordered" evidence="1">
    <location>
        <begin position="1"/>
        <end position="52"/>
    </location>
</feature>
<proteinExistence type="predicted"/>
<feature type="region of interest" description="Disordered" evidence="1">
    <location>
        <begin position="278"/>
        <end position="298"/>
    </location>
</feature>
<evidence type="ECO:0000313" key="2">
    <source>
        <dbReference type="EMBL" id="KAK3275659.1"/>
    </source>
</evidence>
<evidence type="ECO:0000313" key="3">
    <source>
        <dbReference type="Proteomes" id="UP001190700"/>
    </source>
</evidence>
<dbReference type="AlphaFoldDB" id="A0AAE0L8H1"/>
<dbReference type="EMBL" id="LGRX02007090">
    <property type="protein sequence ID" value="KAK3275659.1"/>
    <property type="molecule type" value="Genomic_DNA"/>
</dbReference>
<reference evidence="2 3" key="1">
    <citation type="journal article" date="2015" name="Genome Biol. Evol.">
        <title>Comparative Genomics of a Bacterivorous Green Alga Reveals Evolutionary Causalities and Consequences of Phago-Mixotrophic Mode of Nutrition.</title>
        <authorList>
            <person name="Burns J.A."/>
            <person name="Paasch A."/>
            <person name="Narechania A."/>
            <person name="Kim E."/>
        </authorList>
    </citation>
    <scope>NUCLEOTIDE SEQUENCE [LARGE SCALE GENOMIC DNA]</scope>
    <source>
        <strain evidence="2 3">PLY_AMNH</strain>
    </source>
</reference>
<gene>
    <name evidence="2" type="ORF">CYMTET_16222</name>
</gene>